<evidence type="ECO:0000313" key="1">
    <source>
        <dbReference type="EMBL" id="GLW69653.1"/>
    </source>
</evidence>
<comment type="caution">
    <text evidence="1">The sequence shown here is derived from an EMBL/GenBank/DDBJ whole genome shotgun (WGS) entry which is preliminary data.</text>
</comment>
<dbReference type="AlphaFoldDB" id="A0A9W6Q761"/>
<proteinExistence type="predicted"/>
<dbReference type="Proteomes" id="UP001165041">
    <property type="component" value="Unassembled WGS sequence"/>
</dbReference>
<protein>
    <submittedName>
        <fullName evidence="1">Uncharacterized protein</fullName>
    </submittedName>
</protein>
<dbReference type="Pfam" id="PF19463">
    <property type="entry name" value="DUF6000"/>
    <property type="match status" value="1"/>
</dbReference>
<gene>
    <name evidence="1" type="ORF">Kpho02_19520</name>
</gene>
<organism evidence="1 2">
    <name type="scientific">Kitasatospora phosalacinea</name>
    <dbReference type="NCBI Taxonomy" id="2065"/>
    <lineage>
        <taxon>Bacteria</taxon>
        <taxon>Bacillati</taxon>
        <taxon>Actinomycetota</taxon>
        <taxon>Actinomycetes</taxon>
        <taxon>Kitasatosporales</taxon>
        <taxon>Streptomycetaceae</taxon>
        <taxon>Kitasatospora</taxon>
    </lineage>
</organism>
<sequence length="217" mass="24029">MRTGQDAGMRRPDENDPELRDLVRRYVAPGRRYLKPGGGLLRREATERAAFLRELGRDAAAITPPELTVLLEGGWRERRTAAWLIAVAGRDGFRERLGELLLASEACYAGTAYALALAVLGTPADADLLVAYLERYLRRPDLFYDQPAAIGALLHLDAGLGADRAARFLAPGGLWEQWIGGPPRKEHHSAPERHREVVEQLRGLVAESARYCAVPER</sequence>
<dbReference type="InterPro" id="IPR046042">
    <property type="entry name" value="DUF6000"/>
</dbReference>
<reference evidence="1" key="1">
    <citation type="submission" date="2023-02" db="EMBL/GenBank/DDBJ databases">
        <title>Kitasatospora phosalacinea NBRC 14627.</title>
        <authorList>
            <person name="Ichikawa N."/>
            <person name="Sato H."/>
            <person name="Tonouchi N."/>
        </authorList>
    </citation>
    <scope>NUCLEOTIDE SEQUENCE</scope>
    <source>
        <strain evidence="1">NBRC 14627</strain>
    </source>
</reference>
<dbReference type="EMBL" id="BSSA01000005">
    <property type="protein sequence ID" value="GLW69653.1"/>
    <property type="molecule type" value="Genomic_DNA"/>
</dbReference>
<accession>A0A9W6Q761</accession>
<evidence type="ECO:0000313" key="2">
    <source>
        <dbReference type="Proteomes" id="UP001165041"/>
    </source>
</evidence>
<name>A0A9W6Q761_9ACTN</name>